<evidence type="ECO:0000256" key="2">
    <source>
        <dbReference type="SAM" id="Phobius"/>
    </source>
</evidence>
<reference evidence="3 4" key="1">
    <citation type="journal article" date="2018" name="Front. Microbiol.">
        <title>Genome-Wide Analysis of Corynespora cassiicola Leaf Fall Disease Putative Effectors.</title>
        <authorList>
            <person name="Lopez D."/>
            <person name="Ribeiro S."/>
            <person name="Label P."/>
            <person name="Fumanal B."/>
            <person name="Venisse J.S."/>
            <person name="Kohler A."/>
            <person name="de Oliveira R.R."/>
            <person name="Labutti K."/>
            <person name="Lipzen A."/>
            <person name="Lail K."/>
            <person name="Bauer D."/>
            <person name="Ohm R.A."/>
            <person name="Barry K.W."/>
            <person name="Spatafora J."/>
            <person name="Grigoriev I.V."/>
            <person name="Martin F.M."/>
            <person name="Pujade-Renaud V."/>
        </authorList>
    </citation>
    <scope>NUCLEOTIDE SEQUENCE [LARGE SCALE GENOMIC DNA]</scope>
    <source>
        <strain evidence="3 4">Philippines</strain>
    </source>
</reference>
<evidence type="ECO:0000313" key="3">
    <source>
        <dbReference type="EMBL" id="PSN72134.1"/>
    </source>
</evidence>
<proteinExistence type="predicted"/>
<keyword evidence="2" id="KW-0472">Membrane</keyword>
<sequence>MGGYSVDNSAHPEHSGHSNHTNKRFLPINQTQLTLTSSTVITLYEMKHFRSALSCEEIKDKSKGSFFEKPLMAIQLGLYLFRFRKRYTDGKLSSLLEGLVCLHILWYILTCIFWWN</sequence>
<evidence type="ECO:0000256" key="1">
    <source>
        <dbReference type="SAM" id="MobiDB-lite"/>
    </source>
</evidence>
<feature type="region of interest" description="Disordered" evidence="1">
    <location>
        <begin position="1"/>
        <end position="23"/>
    </location>
</feature>
<gene>
    <name evidence="3" type="ORF">BS50DRAFT_243610</name>
</gene>
<dbReference type="AlphaFoldDB" id="A0A2T2P376"/>
<keyword evidence="4" id="KW-1185">Reference proteome</keyword>
<dbReference type="EMBL" id="KZ678130">
    <property type="protein sequence ID" value="PSN72134.1"/>
    <property type="molecule type" value="Genomic_DNA"/>
</dbReference>
<organism evidence="3 4">
    <name type="scientific">Corynespora cassiicola Philippines</name>
    <dbReference type="NCBI Taxonomy" id="1448308"/>
    <lineage>
        <taxon>Eukaryota</taxon>
        <taxon>Fungi</taxon>
        <taxon>Dikarya</taxon>
        <taxon>Ascomycota</taxon>
        <taxon>Pezizomycotina</taxon>
        <taxon>Dothideomycetes</taxon>
        <taxon>Pleosporomycetidae</taxon>
        <taxon>Pleosporales</taxon>
        <taxon>Corynesporascaceae</taxon>
        <taxon>Corynespora</taxon>
    </lineage>
</organism>
<dbReference type="Proteomes" id="UP000240883">
    <property type="component" value="Unassembled WGS sequence"/>
</dbReference>
<keyword evidence="2" id="KW-1133">Transmembrane helix</keyword>
<accession>A0A2T2P376</accession>
<name>A0A2T2P376_CORCC</name>
<keyword evidence="2" id="KW-0812">Transmembrane</keyword>
<evidence type="ECO:0000313" key="4">
    <source>
        <dbReference type="Proteomes" id="UP000240883"/>
    </source>
</evidence>
<protein>
    <submittedName>
        <fullName evidence="3">Uncharacterized protein</fullName>
    </submittedName>
</protein>
<feature type="transmembrane region" description="Helical" evidence="2">
    <location>
        <begin position="92"/>
        <end position="115"/>
    </location>
</feature>